<feature type="transmembrane region" description="Helical" evidence="7">
    <location>
        <begin position="255"/>
        <end position="276"/>
    </location>
</feature>
<dbReference type="InterPro" id="IPR035906">
    <property type="entry name" value="MetI-like_sf"/>
</dbReference>
<evidence type="ECO:0000256" key="7">
    <source>
        <dbReference type="RuleBase" id="RU363032"/>
    </source>
</evidence>
<feature type="transmembrane region" description="Helical" evidence="7">
    <location>
        <begin position="197"/>
        <end position="222"/>
    </location>
</feature>
<comment type="caution">
    <text evidence="9">The sequence shown here is derived from an EMBL/GenBank/DDBJ whole genome shotgun (WGS) entry which is preliminary data.</text>
</comment>
<keyword evidence="6 7" id="KW-0472">Membrane</keyword>
<accession>A0A7X3IJT8</accession>
<dbReference type="EMBL" id="WUBI01000001">
    <property type="protein sequence ID" value="MWV43920.1"/>
    <property type="molecule type" value="Genomic_DNA"/>
</dbReference>
<dbReference type="PROSITE" id="PS50928">
    <property type="entry name" value="ABC_TM1"/>
    <property type="match status" value="1"/>
</dbReference>
<keyword evidence="3" id="KW-1003">Cell membrane</keyword>
<name>A0A7X3IJT8_9BACL</name>
<evidence type="ECO:0000256" key="1">
    <source>
        <dbReference type="ARBA" id="ARBA00004651"/>
    </source>
</evidence>
<evidence type="ECO:0000259" key="8">
    <source>
        <dbReference type="PROSITE" id="PS50928"/>
    </source>
</evidence>
<dbReference type="PANTHER" id="PTHR43744">
    <property type="entry name" value="ABC TRANSPORTER PERMEASE PROTEIN MG189-RELATED-RELATED"/>
    <property type="match status" value="1"/>
</dbReference>
<dbReference type="GO" id="GO:0055085">
    <property type="term" value="P:transmembrane transport"/>
    <property type="evidence" value="ECO:0007669"/>
    <property type="project" value="InterPro"/>
</dbReference>
<evidence type="ECO:0000313" key="9">
    <source>
        <dbReference type="EMBL" id="MWV43920.1"/>
    </source>
</evidence>
<gene>
    <name evidence="9" type="ORF">GRF59_09760</name>
</gene>
<feature type="transmembrane region" description="Helical" evidence="7">
    <location>
        <begin position="85"/>
        <end position="108"/>
    </location>
</feature>
<dbReference type="Proteomes" id="UP000460318">
    <property type="component" value="Unassembled WGS sequence"/>
</dbReference>
<feature type="transmembrane region" description="Helical" evidence="7">
    <location>
        <begin position="25"/>
        <end position="46"/>
    </location>
</feature>
<feature type="transmembrane region" description="Helical" evidence="7">
    <location>
        <begin position="120"/>
        <end position="141"/>
    </location>
</feature>
<comment type="similarity">
    <text evidence="7">Belongs to the binding-protein-dependent transport system permease family.</text>
</comment>
<dbReference type="AlphaFoldDB" id="A0A7X3IJT8"/>
<feature type="transmembrane region" description="Helical" evidence="7">
    <location>
        <begin position="153"/>
        <end position="176"/>
    </location>
</feature>
<keyword evidence="10" id="KW-1185">Reference proteome</keyword>
<keyword evidence="2 7" id="KW-0813">Transport</keyword>
<protein>
    <submittedName>
        <fullName evidence="9">ABC transporter permease subunit</fullName>
    </submittedName>
</protein>
<keyword evidence="5 7" id="KW-1133">Transmembrane helix</keyword>
<dbReference type="PANTHER" id="PTHR43744:SF8">
    <property type="entry name" value="SN-GLYCEROL-3-PHOSPHATE TRANSPORT SYSTEM PERMEASE PROTEIN UGPE"/>
    <property type="match status" value="1"/>
</dbReference>
<evidence type="ECO:0000256" key="5">
    <source>
        <dbReference type="ARBA" id="ARBA00022989"/>
    </source>
</evidence>
<dbReference type="CDD" id="cd06261">
    <property type="entry name" value="TM_PBP2"/>
    <property type="match status" value="1"/>
</dbReference>
<evidence type="ECO:0000256" key="4">
    <source>
        <dbReference type="ARBA" id="ARBA00022692"/>
    </source>
</evidence>
<keyword evidence="4 7" id="KW-0812">Transmembrane</keyword>
<evidence type="ECO:0000313" key="10">
    <source>
        <dbReference type="Proteomes" id="UP000460318"/>
    </source>
</evidence>
<evidence type="ECO:0000256" key="6">
    <source>
        <dbReference type="ARBA" id="ARBA00023136"/>
    </source>
</evidence>
<dbReference type="SUPFAM" id="SSF161098">
    <property type="entry name" value="MetI-like"/>
    <property type="match status" value="1"/>
</dbReference>
<comment type="subcellular location">
    <subcellularLocation>
        <location evidence="1 7">Cell membrane</location>
        <topology evidence="1 7">Multi-pass membrane protein</topology>
    </subcellularLocation>
</comment>
<dbReference type="Pfam" id="PF00528">
    <property type="entry name" value="BPD_transp_1"/>
    <property type="match status" value="1"/>
</dbReference>
<evidence type="ECO:0000256" key="3">
    <source>
        <dbReference type="ARBA" id="ARBA00022475"/>
    </source>
</evidence>
<dbReference type="GO" id="GO:0005886">
    <property type="term" value="C:plasma membrane"/>
    <property type="evidence" value="ECO:0007669"/>
    <property type="project" value="UniProtKB-SubCell"/>
</dbReference>
<sequence length="291" mass="32678">MQPAISNGQQIQHTKSKRHFRFGTAFMYIILSAWALTTIYPMFWIINNSFKVSRDVMNKSFSLALDPVWINYTTAFERINIGKSYINSLIMSGGTVLFVLLLGGLAAYVLSRFTFAGKRFIYSVLYATLLVPAFATVVPVYELLIKTKLVNTYWGLILPQTAGNLTFATLVIAGYMTTIAKELEEAAFMDGCNRWQMFLKIFMPVSRPAFASVSIFVFLWSYNDLFSALIFVNKEKVRPIVALLNEISSQYGTDFGLMATAVTLTVLPILVIYLFISKFIEKGLTEGAVKG</sequence>
<reference evidence="9 10" key="1">
    <citation type="submission" date="2019-12" db="EMBL/GenBank/DDBJ databases">
        <title>Paenibacillus sp. nov., an endophytic bacterium isolated from the stem of Dendrobium.</title>
        <authorList>
            <person name="Zhao R."/>
        </authorList>
    </citation>
    <scope>NUCLEOTIDE SEQUENCE [LARGE SCALE GENOMIC DNA]</scope>
    <source>
        <strain evidence="9 10">HJL G12</strain>
    </source>
</reference>
<organism evidence="9 10">
    <name type="scientific">Paenibacillus dendrobii</name>
    <dbReference type="NCBI Taxonomy" id="2691084"/>
    <lineage>
        <taxon>Bacteria</taxon>
        <taxon>Bacillati</taxon>
        <taxon>Bacillota</taxon>
        <taxon>Bacilli</taxon>
        <taxon>Bacillales</taxon>
        <taxon>Paenibacillaceae</taxon>
        <taxon>Paenibacillus</taxon>
    </lineage>
</organism>
<evidence type="ECO:0000256" key="2">
    <source>
        <dbReference type="ARBA" id="ARBA00022448"/>
    </source>
</evidence>
<feature type="domain" description="ABC transmembrane type-1" evidence="8">
    <location>
        <begin position="85"/>
        <end position="276"/>
    </location>
</feature>
<dbReference type="InterPro" id="IPR000515">
    <property type="entry name" value="MetI-like"/>
</dbReference>
<dbReference type="Gene3D" id="1.10.3720.10">
    <property type="entry name" value="MetI-like"/>
    <property type="match status" value="1"/>
</dbReference>
<proteinExistence type="inferred from homology"/>